<dbReference type="Proteomes" id="UP000887566">
    <property type="component" value="Unplaced"/>
</dbReference>
<keyword evidence="2" id="KW-1185">Reference proteome</keyword>
<dbReference type="PANTHER" id="PTHR14659:SF1">
    <property type="entry name" value="ALPHA- AND GAMMA-ADAPTIN-BINDING PROTEIN P34"/>
    <property type="match status" value="1"/>
</dbReference>
<name>A0A914UIB0_9BILA</name>
<dbReference type="PANTHER" id="PTHR14659">
    <property type="entry name" value="ALPHA- AND GAMMA-ADAPTIN-BINDING PROTEIN P34"/>
    <property type="match status" value="1"/>
</dbReference>
<feature type="region of interest" description="Disordered" evidence="1">
    <location>
        <begin position="231"/>
        <end position="259"/>
    </location>
</feature>
<dbReference type="InterPro" id="IPR019341">
    <property type="entry name" value="Alpha/Gamma-adaptin-bd_p34"/>
</dbReference>
<sequence length="337" mass="36377">MDRPCAVAINDTSSSSLLKALLNASTLPASKSLFDGKVTAYELVLDTKYYSSDVHLCVLTERTVVSTSFAESVEAVVLHFDGASSDAYVQWLPYIKEWDPEVKVLVCDRLASSLADEVNSWCLDNEFELVELDPTAETKAELDEYNEVYGVARVMQMLKSHMWSNAEMKADPTTNTNRLRHFLAGPAGPQPPLDSADEQLASNGVASTSHDANDCDVRLLASKLAEGATVSNNSAAADAGKTASSSVNDTQKRNNGNDAEGLLARDDELFAAMAAGEDGDVSFEQMFAKFEQMKQTAESLPLDQRKAYAEKVTKAFWKAIGGDAGELSGLSSDDDDS</sequence>
<feature type="compositionally biased region" description="Polar residues" evidence="1">
    <location>
        <begin position="200"/>
        <end position="210"/>
    </location>
</feature>
<feature type="region of interest" description="Disordered" evidence="1">
    <location>
        <begin position="179"/>
        <end position="210"/>
    </location>
</feature>
<dbReference type="Gene3D" id="3.40.50.11960">
    <property type="match status" value="1"/>
</dbReference>
<evidence type="ECO:0000313" key="2">
    <source>
        <dbReference type="Proteomes" id="UP000887566"/>
    </source>
</evidence>
<evidence type="ECO:0000256" key="1">
    <source>
        <dbReference type="SAM" id="MobiDB-lite"/>
    </source>
</evidence>
<dbReference type="WBParaSite" id="PSAMB.scaffold1026size36941.g10355.t1">
    <property type="protein sequence ID" value="PSAMB.scaffold1026size36941.g10355.t1"/>
    <property type="gene ID" value="PSAMB.scaffold1026size36941.g10355"/>
</dbReference>
<reference evidence="3" key="1">
    <citation type="submission" date="2022-11" db="UniProtKB">
        <authorList>
            <consortium name="WormBaseParasite"/>
        </authorList>
    </citation>
    <scope>IDENTIFICATION</scope>
</reference>
<dbReference type="Pfam" id="PF10199">
    <property type="entry name" value="Adaptin_binding"/>
    <property type="match status" value="1"/>
</dbReference>
<accession>A0A914UIB0</accession>
<feature type="compositionally biased region" description="Polar residues" evidence="1">
    <location>
        <begin position="242"/>
        <end position="257"/>
    </location>
</feature>
<proteinExistence type="predicted"/>
<dbReference type="AlphaFoldDB" id="A0A914UIB0"/>
<protein>
    <submittedName>
        <fullName evidence="3">Alpha-and gamma-adaptin-binding protein p34</fullName>
    </submittedName>
</protein>
<organism evidence="2 3">
    <name type="scientific">Plectus sambesii</name>
    <dbReference type="NCBI Taxonomy" id="2011161"/>
    <lineage>
        <taxon>Eukaryota</taxon>
        <taxon>Metazoa</taxon>
        <taxon>Ecdysozoa</taxon>
        <taxon>Nematoda</taxon>
        <taxon>Chromadorea</taxon>
        <taxon>Plectida</taxon>
        <taxon>Plectina</taxon>
        <taxon>Plectoidea</taxon>
        <taxon>Plectidae</taxon>
        <taxon>Plectus</taxon>
    </lineage>
</organism>
<evidence type="ECO:0000313" key="3">
    <source>
        <dbReference type="WBParaSite" id="PSAMB.scaffold1026size36941.g10355.t1"/>
    </source>
</evidence>